<dbReference type="OrthoDB" id="6375565at2759"/>
<name>A0A5B7JR91_PORTR</name>
<dbReference type="EMBL" id="VSRR010114728">
    <property type="protein sequence ID" value="MPC98592.1"/>
    <property type="molecule type" value="Genomic_DNA"/>
</dbReference>
<dbReference type="AlphaFoldDB" id="A0A5B7JR91"/>
<keyword evidence="2" id="KW-1185">Reference proteome</keyword>
<organism evidence="1 2">
    <name type="scientific">Portunus trituberculatus</name>
    <name type="common">Swimming crab</name>
    <name type="synonym">Neptunus trituberculatus</name>
    <dbReference type="NCBI Taxonomy" id="210409"/>
    <lineage>
        <taxon>Eukaryota</taxon>
        <taxon>Metazoa</taxon>
        <taxon>Ecdysozoa</taxon>
        <taxon>Arthropoda</taxon>
        <taxon>Crustacea</taxon>
        <taxon>Multicrustacea</taxon>
        <taxon>Malacostraca</taxon>
        <taxon>Eumalacostraca</taxon>
        <taxon>Eucarida</taxon>
        <taxon>Decapoda</taxon>
        <taxon>Pleocyemata</taxon>
        <taxon>Brachyura</taxon>
        <taxon>Eubrachyura</taxon>
        <taxon>Portunoidea</taxon>
        <taxon>Portunidae</taxon>
        <taxon>Portuninae</taxon>
        <taxon>Portunus</taxon>
    </lineage>
</organism>
<sequence>MPRPASGQQEFTRFLGDHAGGDLTGECRQMKLLHVGYSFHLHFVHHREFRHVTAMLEGVESWLLPITVPDKPCCSLVTFTG</sequence>
<dbReference type="Proteomes" id="UP000324222">
    <property type="component" value="Unassembled WGS sequence"/>
</dbReference>
<evidence type="ECO:0000313" key="2">
    <source>
        <dbReference type="Proteomes" id="UP000324222"/>
    </source>
</evidence>
<protein>
    <submittedName>
        <fullName evidence="1">Uncharacterized protein</fullName>
    </submittedName>
</protein>
<gene>
    <name evidence="1" type="ORF">E2C01_093965</name>
</gene>
<proteinExistence type="predicted"/>
<comment type="caution">
    <text evidence="1">The sequence shown here is derived from an EMBL/GenBank/DDBJ whole genome shotgun (WGS) entry which is preliminary data.</text>
</comment>
<reference evidence="1 2" key="1">
    <citation type="submission" date="2019-05" db="EMBL/GenBank/DDBJ databases">
        <title>Another draft genome of Portunus trituberculatus and its Hox gene families provides insights of decapod evolution.</title>
        <authorList>
            <person name="Jeong J.-H."/>
            <person name="Song I."/>
            <person name="Kim S."/>
            <person name="Choi T."/>
            <person name="Kim D."/>
            <person name="Ryu S."/>
            <person name="Kim W."/>
        </authorList>
    </citation>
    <scope>NUCLEOTIDE SEQUENCE [LARGE SCALE GENOMIC DNA]</scope>
    <source>
        <tissue evidence="1">Muscle</tissue>
    </source>
</reference>
<evidence type="ECO:0000313" key="1">
    <source>
        <dbReference type="EMBL" id="MPC98592.1"/>
    </source>
</evidence>
<accession>A0A5B7JR91</accession>